<dbReference type="EMBL" id="RRYP01003937">
    <property type="protein sequence ID" value="TNV83325.1"/>
    <property type="molecule type" value="Genomic_DNA"/>
</dbReference>
<organism evidence="1 2">
    <name type="scientific">Halteria grandinella</name>
    <dbReference type="NCBI Taxonomy" id="5974"/>
    <lineage>
        <taxon>Eukaryota</taxon>
        <taxon>Sar</taxon>
        <taxon>Alveolata</taxon>
        <taxon>Ciliophora</taxon>
        <taxon>Intramacronucleata</taxon>
        <taxon>Spirotrichea</taxon>
        <taxon>Stichotrichia</taxon>
        <taxon>Sporadotrichida</taxon>
        <taxon>Halteriidae</taxon>
        <taxon>Halteria</taxon>
    </lineage>
</organism>
<comment type="caution">
    <text evidence="1">The sequence shown here is derived from an EMBL/GenBank/DDBJ whole genome shotgun (WGS) entry which is preliminary data.</text>
</comment>
<evidence type="ECO:0000313" key="1">
    <source>
        <dbReference type="EMBL" id="TNV83325.1"/>
    </source>
</evidence>
<sequence length="92" mass="10373">MDMITAPLLSITGYIINDDSNIQTYSQMILLINNPNYNPPLQIIVRPSLLSHSNLSPLSLSLFTPFLHLLSFNDANSITSEKLTLLEWPLEM</sequence>
<protein>
    <submittedName>
        <fullName evidence="1">Uncharacterized protein</fullName>
    </submittedName>
</protein>
<reference evidence="1" key="1">
    <citation type="submission" date="2019-06" db="EMBL/GenBank/DDBJ databases">
        <authorList>
            <person name="Zheng W."/>
        </authorList>
    </citation>
    <scope>NUCLEOTIDE SEQUENCE</scope>
    <source>
        <strain evidence="1">QDHG01</strain>
    </source>
</reference>
<evidence type="ECO:0000313" key="2">
    <source>
        <dbReference type="Proteomes" id="UP000785679"/>
    </source>
</evidence>
<proteinExistence type="predicted"/>
<keyword evidence="2" id="KW-1185">Reference proteome</keyword>
<dbReference type="Proteomes" id="UP000785679">
    <property type="component" value="Unassembled WGS sequence"/>
</dbReference>
<gene>
    <name evidence="1" type="ORF">FGO68_gene15307</name>
</gene>
<accession>A0A8J8NZR8</accession>
<name>A0A8J8NZR8_HALGN</name>
<dbReference type="AlphaFoldDB" id="A0A8J8NZR8"/>